<evidence type="ECO:0000313" key="2">
    <source>
        <dbReference type="Proteomes" id="UP001345691"/>
    </source>
</evidence>
<organism evidence="1 2">
    <name type="scientific">Exophiala sideris</name>
    <dbReference type="NCBI Taxonomy" id="1016849"/>
    <lineage>
        <taxon>Eukaryota</taxon>
        <taxon>Fungi</taxon>
        <taxon>Dikarya</taxon>
        <taxon>Ascomycota</taxon>
        <taxon>Pezizomycotina</taxon>
        <taxon>Eurotiomycetes</taxon>
        <taxon>Chaetothyriomycetidae</taxon>
        <taxon>Chaetothyriales</taxon>
        <taxon>Herpotrichiellaceae</taxon>
        <taxon>Exophiala</taxon>
    </lineage>
</organism>
<dbReference type="PANTHER" id="PTHR42820">
    <property type="entry name" value="SHORT-CHAIN DEHYDROGENASE REDUCTASE"/>
    <property type="match status" value="1"/>
</dbReference>
<name>A0ABR0IU49_9EURO</name>
<accession>A0ABR0IU49</accession>
<comment type="caution">
    <text evidence="1">The sequence shown here is derived from an EMBL/GenBank/DDBJ whole genome shotgun (WGS) entry which is preliminary data.</text>
</comment>
<evidence type="ECO:0000313" key="1">
    <source>
        <dbReference type="EMBL" id="KAK5048117.1"/>
    </source>
</evidence>
<dbReference type="SUPFAM" id="SSF51735">
    <property type="entry name" value="NAD(P)-binding Rossmann-fold domains"/>
    <property type="match status" value="1"/>
</dbReference>
<gene>
    <name evidence="1" type="ORF">LTR69_011450</name>
</gene>
<dbReference type="CDD" id="cd05233">
    <property type="entry name" value="SDR_c"/>
    <property type="match status" value="1"/>
</dbReference>
<protein>
    <submittedName>
        <fullName evidence="1">Uncharacterized protein</fullName>
    </submittedName>
</protein>
<dbReference type="Pfam" id="PF13561">
    <property type="entry name" value="adh_short_C2"/>
    <property type="match status" value="1"/>
</dbReference>
<dbReference type="InterPro" id="IPR036291">
    <property type="entry name" value="NAD(P)-bd_dom_sf"/>
</dbReference>
<dbReference type="PANTHER" id="PTHR42820:SF1">
    <property type="entry name" value="SHORT-CHAIN DEHYDROGENASE_REDUCTASE FAMILY PROTEIN"/>
    <property type="match status" value="1"/>
</dbReference>
<dbReference type="EMBL" id="JAVRRF010000069">
    <property type="protein sequence ID" value="KAK5048117.1"/>
    <property type="molecule type" value="Genomic_DNA"/>
</dbReference>
<dbReference type="Proteomes" id="UP001345691">
    <property type="component" value="Unassembled WGS sequence"/>
</dbReference>
<reference evidence="1 2" key="1">
    <citation type="submission" date="2023-08" db="EMBL/GenBank/DDBJ databases">
        <title>Black Yeasts Isolated from many extreme environments.</title>
        <authorList>
            <person name="Coleine C."/>
            <person name="Stajich J.E."/>
            <person name="Selbmann L."/>
        </authorList>
    </citation>
    <scope>NUCLEOTIDE SEQUENCE [LARGE SCALE GENOMIC DNA]</scope>
    <source>
        <strain evidence="1 2">CCFEE 6328</strain>
    </source>
</reference>
<sequence length="137" mass="14786">MASEESKSSNRSTTLWTAVVTGGASLASSSTNVLIADVNDRDGLALAEEVKHKFSAEAVFQLVDVSCEDALERMVKTVVDRWGRLDYAANVAGTGETVSQEEQSITVDAVNKAFAINQRGTRLCQEIEAEQMMSQDP</sequence>
<keyword evidence="2" id="KW-1185">Reference proteome</keyword>
<dbReference type="InterPro" id="IPR002347">
    <property type="entry name" value="SDR_fam"/>
</dbReference>
<dbReference type="Gene3D" id="3.40.50.720">
    <property type="entry name" value="NAD(P)-binding Rossmann-like Domain"/>
    <property type="match status" value="1"/>
</dbReference>
<proteinExistence type="predicted"/>